<accession>A0A5L4KEM9</accession>
<protein>
    <submittedName>
        <fullName evidence="3">Peptidoglycan domain protein</fullName>
    </submittedName>
</protein>
<dbReference type="EMBL" id="AACCXK010000015">
    <property type="protein sequence ID" value="EAK0453540.1"/>
    <property type="molecule type" value="Genomic_DNA"/>
</dbReference>
<dbReference type="InterPro" id="IPR018537">
    <property type="entry name" value="Peptidoglycan-bd_3"/>
</dbReference>
<evidence type="ECO:0000259" key="1">
    <source>
        <dbReference type="Pfam" id="PF05838"/>
    </source>
</evidence>
<feature type="domain" description="TtsA-like Glycoside hydrolase family 108" evidence="1">
    <location>
        <begin position="30"/>
        <end position="112"/>
    </location>
</feature>
<feature type="domain" description="Peptidoglycan binding" evidence="2">
    <location>
        <begin position="116"/>
        <end position="181"/>
    </location>
</feature>
<sequence>MANFKESMEVLLGLEFSSSRDVLHKNKTENGFTFMGIYQGAHPSWGGWDIIENALSSNADIRSASEVLYTNITLKKMVFDFYEREFWNKMRLNAIESQIIADELFCFGVNAGIKTAVKLAQKLVGTPLDGIMGVQTLRALNSADEDKFSLQYDKLEIEYYESLVAKKSANAVYLKGWKNRANAV</sequence>
<name>A0A5L4KEM9_CAMFE</name>
<dbReference type="Pfam" id="PF09374">
    <property type="entry name" value="PG_binding_3"/>
    <property type="match status" value="1"/>
</dbReference>
<gene>
    <name evidence="3" type="ORF">AAH17_07750</name>
</gene>
<organism evidence="3">
    <name type="scientific">Campylobacter fetus</name>
    <dbReference type="NCBI Taxonomy" id="196"/>
    <lineage>
        <taxon>Bacteria</taxon>
        <taxon>Pseudomonadati</taxon>
        <taxon>Campylobacterota</taxon>
        <taxon>Epsilonproteobacteria</taxon>
        <taxon>Campylobacterales</taxon>
        <taxon>Campylobacteraceae</taxon>
        <taxon>Campylobacter</taxon>
    </lineage>
</organism>
<dbReference type="Gene3D" id="1.20.141.10">
    <property type="entry name" value="Chitosanase, subunit A, domain 1"/>
    <property type="match status" value="1"/>
</dbReference>
<comment type="caution">
    <text evidence="3">The sequence shown here is derived from an EMBL/GenBank/DDBJ whole genome shotgun (WGS) entry which is preliminary data.</text>
</comment>
<dbReference type="InterPro" id="IPR023346">
    <property type="entry name" value="Lysozyme-like_dom_sf"/>
</dbReference>
<dbReference type="AlphaFoldDB" id="A0A5L4KEM9"/>
<proteinExistence type="predicted"/>
<dbReference type="RefSeq" id="WP_025370343.1">
    <property type="nucleotide sequence ID" value="NZ_CP059432.1"/>
</dbReference>
<reference evidence="3" key="1">
    <citation type="submission" date="2018-05" db="EMBL/GenBank/DDBJ databases">
        <authorList>
            <consortium name="PulseNet: The National Subtyping Network for Foodborne Disease Surveillance"/>
            <person name="Tarr C.L."/>
            <person name="Trees E."/>
            <person name="Katz L.S."/>
            <person name="Carleton-Romer H.A."/>
            <person name="Stroika S."/>
            <person name="Kucerova Z."/>
            <person name="Roache K.F."/>
            <person name="Sabol A.L."/>
            <person name="Besser J."/>
            <person name="Gerner-Smidt P."/>
        </authorList>
    </citation>
    <scope>NUCLEOTIDE SEQUENCE</scope>
    <source>
        <strain evidence="3">2014D-0197</strain>
    </source>
</reference>
<evidence type="ECO:0000313" key="3">
    <source>
        <dbReference type="EMBL" id="EAK0453540.1"/>
    </source>
</evidence>
<dbReference type="SUPFAM" id="SSF53955">
    <property type="entry name" value="Lysozyme-like"/>
    <property type="match status" value="1"/>
</dbReference>
<evidence type="ECO:0000259" key="2">
    <source>
        <dbReference type="Pfam" id="PF09374"/>
    </source>
</evidence>
<dbReference type="Pfam" id="PF05838">
    <property type="entry name" value="Glyco_hydro_108"/>
    <property type="match status" value="1"/>
</dbReference>
<dbReference type="InterPro" id="IPR008565">
    <property type="entry name" value="TtsA-like_GH18_dom"/>
</dbReference>